<reference evidence="3 4" key="1">
    <citation type="submission" date="2019-04" db="EMBL/GenBank/DDBJ databases">
        <title>Flavobacterium sp. nov. isolated from construction timber.</title>
        <authorList>
            <person name="Lin S.-Y."/>
            <person name="Chang C.-T."/>
            <person name="Young C.-C."/>
        </authorList>
    </citation>
    <scope>NUCLEOTIDE SEQUENCE [LARGE SCALE GENOMIC DNA]</scope>
    <source>
        <strain evidence="3 4">CC-CTC003</strain>
    </source>
</reference>
<evidence type="ECO:0000259" key="2">
    <source>
        <dbReference type="Pfam" id="PF19780"/>
    </source>
</evidence>
<feature type="domain" description="DUF6265" evidence="2">
    <location>
        <begin position="29"/>
        <end position="138"/>
    </location>
</feature>
<dbReference type="Pfam" id="PF19780">
    <property type="entry name" value="DUF6265"/>
    <property type="match status" value="1"/>
</dbReference>
<organism evidence="3 4">
    <name type="scientific">Flavobacterium supellecticarium</name>
    <dbReference type="NCBI Taxonomy" id="2565924"/>
    <lineage>
        <taxon>Bacteria</taxon>
        <taxon>Pseudomonadati</taxon>
        <taxon>Bacteroidota</taxon>
        <taxon>Flavobacteriia</taxon>
        <taxon>Flavobacteriales</taxon>
        <taxon>Flavobacteriaceae</taxon>
        <taxon>Flavobacterium</taxon>
    </lineage>
</organism>
<name>A0A4S4A4Q7_9FLAO</name>
<protein>
    <recommendedName>
        <fullName evidence="2">DUF6265 domain-containing protein</fullName>
    </recommendedName>
</protein>
<dbReference type="InterPro" id="IPR046232">
    <property type="entry name" value="DUF6265"/>
</dbReference>
<evidence type="ECO:0000313" key="4">
    <source>
        <dbReference type="Proteomes" id="UP000307507"/>
    </source>
</evidence>
<dbReference type="EMBL" id="SSNZ01000001">
    <property type="protein sequence ID" value="THF53457.1"/>
    <property type="molecule type" value="Genomic_DNA"/>
</dbReference>
<dbReference type="AlphaFoldDB" id="A0A4S4A4Q7"/>
<evidence type="ECO:0000256" key="1">
    <source>
        <dbReference type="SAM" id="MobiDB-lite"/>
    </source>
</evidence>
<gene>
    <name evidence="3" type="ORF">E6C50_04445</name>
</gene>
<dbReference type="Proteomes" id="UP000307507">
    <property type="component" value="Unassembled WGS sequence"/>
</dbReference>
<keyword evidence="4" id="KW-1185">Reference proteome</keyword>
<feature type="region of interest" description="Disordered" evidence="1">
    <location>
        <begin position="135"/>
        <end position="156"/>
    </location>
</feature>
<dbReference type="OrthoDB" id="5382295at2"/>
<evidence type="ECO:0000313" key="3">
    <source>
        <dbReference type="EMBL" id="THF53457.1"/>
    </source>
</evidence>
<accession>A0A4S4A4Q7</accession>
<dbReference type="RefSeq" id="WP_136401980.1">
    <property type="nucleotide sequence ID" value="NZ_SSNZ01000001.1"/>
</dbReference>
<comment type="caution">
    <text evidence="3">The sequence shown here is derived from an EMBL/GenBank/DDBJ whole genome shotgun (WGS) entry which is preliminary data.</text>
</comment>
<proteinExistence type="predicted"/>
<sequence>MKTKLPLLFTSLMFLGAWTQESTDIKKADWIIGTWENKTSKGSLFETWRKINDHEYRGKSYILQGKDTVVFETIQLVQEGPNLFYIPTVKDQNNNQPVHFIAKISSENQLIFENRQHDFPQVITYTKTGTNTLTAEISGSKNGQERKQSFPMKRIK</sequence>